<dbReference type="Pfam" id="PF13649">
    <property type="entry name" value="Methyltransf_25"/>
    <property type="match status" value="1"/>
</dbReference>
<proteinExistence type="predicted"/>
<evidence type="ECO:0000313" key="2">
    <source>
        <dbReference type="EMBL" id="GBD68328.1"/>
    </source>
</evidence>
<dbReference type="EMBL" id="BDEC01000040">
    <property type="protein sequence ID" value="GBD68328.1"/>
    <property type="molecule type" value="Genomic_DNA"/>
</dbReference>
<dbReference type="SUPFAM" id="SSF53335">
    <property type="entry name" value="S-adenosyl-L-methionine-dependent methyltransferases"/>
    <property type="match status" value="1"/>
</dbReference>
<dbReference type="InterPro" id="IPR041698">
    <property type="entry name" value="Methyltransf_25"/>
</dbReference>
<protein>
    <recommendedName>
        <fullName evidence="1">Methyltransferase domain-containing protein</fullName>
    </recommendedName>
</protein>
<evidence type="ECO:0000259" key="1">
    <source>
        <dbReference type="Pfam" id="PF13649"/>
    </source>
</evidence>
<reference evidence="2 3" key="1">
    <citation type="submission" date="2016-05" db="EMBL/GenBank/DDBJ databases">
        <title>Whole genome sequencing of Tetragenococcus halophilus subsp. halophilus NISL 7118.</title>
        <authorList>
            <person name="Shiwa Y."/>
            <person name="Nishimura I."/>
            <person name="Yoshikawa H."/>
            <person name="Koyama Y."/>
            <person name="Oguma T."/>
        </authorList>
    </citation>
    <scope>NUCLEOTIDE SEQUENCE [LARGE SCALE GENOMIC DNA]</scope>
    <source>
        <strain evidence="2 3">NISL 7118</strain>
    </source>
</reference>
<dbReference type="Gene3D" id="3.40.50.150">
    <property type="entry name" value="Vaccinia Virus protein VP39"/>
    <property type="match status" value="1"/>
</dbReference>
<evidence type="ECO:0000313" key="3">
    <source>
        <dbReference type="Proteomes" id="UP000236214"/>
    </source>
</evidence>
<dbReference type="AlphaFoldDB" id="A0A2H6CTK7"/>
<name>A0A2H6CTK7_TETHA</name>
<dbReference type="Proteomes" id="UP000236214">
    <property type="component" value="Unassembled WGS sequence"/>
</dbReference>
<comment type="caution">
    <text evidence="2">The sequence shown here is derived from an EMBL/GenBank/DDBJ whole genome shotgun (WGS) entry which is preliminary data.</text>
</comment>
<dbReference type="InterPro" id="IPR029063">
    <property type="entry name" value="SAM-dependent_MTases_sf"/>
</dbReference>
<keyword evidence="3" id="KW-1185">Reference proteome</keyword>
<sequence>MKIMPENLEEIKQFWDDFAREYTDIQEESQLTIQKDVLDFFKKQGILPQNSLLDLAGGSGKYVPFFISQLQNYVLVDLSSEMLKLTSNKYPYKNLSLIESSQQSFLQQTKDNTFDIVFSAMNPALTLQTQLKEMIRVARKYVCILRLVKEEDQLFSPIEERLYGKAEHLAWMSTYKSWFKNAYQSKTFHYVISETISKHFFYSYFKDELPNDELEKAIASLFQDEKEVENTTYYTFELLYCRLEKQKAE</sequence>
<feature type="domain" description="Methyltransferase" evidence="1">
    <location>
        <begin position="53"/>
        <end position="139"/>
    </location>
</feature>
<organism evidence="2 3">
    <name type="scientific">Tetragenococcus halophilus subsp. halophilus</name>
    <dbReference type="NCBI Taxonomy" id="1513897"/>
    <lineage>
        <taxon>Bacteria</taxon>
        <taxon>Bacillati</taxon>
        <taxon>Bacillota</taxon>
        <taxon>Bacilli</taxon>
        <taxon>Lactobacillales</taxon>
        <taxon>Enterococcaceae</taxon>
        <taxon>Tetragenococcus</taxon>
    </lineage>
</organism>
<gene>
    <name evidence="2" type="ORF">TEHN7118_1134</name>
</gene>
<accession>A0A2H6CTK7</accession>